<evidence type="ECO:0000313" key="10">
    <source>
        <dbReference type="Proteomes" id="UP000575068"/>
    </source>
</evidence>
<dbReference type="Pfam" id="PF03772">
    <property type="entry name" value="Competence"/>
    <property type="match status" value="1"/>
</dbReference>
<dbReference type="EMBL" id="JACHOV010000010">
    <property type="protein sequence ID" value="MBB4642316.1"/>
    <property type="molecule type" value="Genomic_DNA"/>
</dbReference>
<dbReference type="AlphaFoldDB" id="A0A840HXZ9"/>
<dbReference type="InterPro" id="IPR025405">
    <property type="entry name" value="DUF4131"/>
</dbReference>
<protein>
    <submittedName>
        <fullName evidence="9">Competence protein ComEC</fullName>
    </submittedName>
</protein>
<dbReference type="Pfam" id="PF13567">
    <property type="entry name" value="DUF4131"/>
    <property type="match status" value="1"/>
</dbReference>
<evidence type="ECO:0000256" key="5">
    <source>
        <dbReference type="ARBA" id="ARBA00023136"/>
    </source>
</evidence>
<evidence type="ECO:0000313" key="9">
    <source>
        <dbReference type="EMBL" id="MBB4642316.1"/>
    </source>
</evidence>
<gene>
    <name evidence="9" type="ORF">HNQ99_002641</name>
</gene>
<evidence type="ECO:0000256" key="4">
    <source>
        <dbReference type="ARBA" id="ARBA00022989"/>
    </source>
</evidence>
<feature type="transmembrane region" description="Helical" evidence="6">
    <location>
        <begin position="276"/>
        <end position="298"/>
    </location>
</feature>
<sequence length="712" mass="76293">MTGDAPSMAFEVPQTPRWVSAGLFFRAISHQVEDWLERERDHVALWLPVGLGIGIAAWFSLPVPMAWLAWISACLGLAALALLLPLEMRFGRILLAAGLLGALGCALVWSKSEIVAEPVLKRPQFTTFNALITDLQPMGGRSMIRVMLQPIDRPDLPPNVRINIADKDAPQGLTEGNRISLQARLMPPADPAVPGAYDFSQRAWFDGIGATGRALPPIVLLGRAPGGGPPSLRHGLSAHIQQRVDGGAGAIAATLATGDQGGISEEDAEAMRRSGLAHLLSISGLHVTALVGGVMFILFRMMALSPRLALRWPLLLIAAGAGAIAGIGYTLLTGAEVPTVRSCVAALLVLGGLALGRDAITLRLVAAGAVFVLIFWPEAVVGPSFQLSFAAVVAIVALHEHAGFRKIVQRREEDWLLVRLVRGLAALFLTGVAVEVVLAPIALYHFHQTGLYGASANMIAIPLTTFVIMPLEALALFLDIAGLGAPAWWLVGKALSLLLWVAHFVASRPGAVAMLPVFPGWAFGLVVAGALWVSLWRTGARWYGLAAIMPGLAVMLMSPAPDLLVTGDGRHMVVRTGDGGLALLRGKAGDYVRDMLSENAGYDGDLTEVAKLPNSRCSADMCAVTTSADNRDLRILATRSGYLLPWRQLAAQCSEADIVISDRKLPRGCIPRWLKLDRPFLRRHGGVSVSFEKRQVRTAIDPQDRHPWRAVR</sequence>
<evidence type="ECO:0000256" key="3">
    <source>
        <dbReference type="ARBA" id="ARBA00022692"/>
    </source>
</evidence>
<feature type="transmembrane region" description="Helical" evidence="6">
    <location>
        <begin position="542"/>
        <end position="560"/>
    </location>
</feature>
<feature type="transmembrane region" description="Helical" evidence="6">
    <location>
        <begin position="512"/>
        <end position="535"/>
    </location>
</feature>
<feature type="domain" description="DUF4131" evidence="8">
    <location>
        <begin position="67"/>
        <end position="215"/>
    </location>
</feature>
<evidence type="ECO:0000256" key="1">
    <source>
        <dbReference type="ARBA" id="ARBA00004651"/>
    </source>
</evidence>
<keyword evidence="4 6" id="KW-1133">Transmembrane helix</keyword>
<feature type="transmembrane region" description="Helical" evidence="6">
    <location>
        <begin position="424"/>
        <end position="446"/>
    </location>
</feature>
<dbReference type="Proteomes" id="UP000575068">
    <property type="component" value="Unassembled WGS sequence"/>
</dbReference>
<reference evidence="9 10" key="1">
    <citation type="submission" date="2020-08" db="EMBL/GenBank/DDBJ databases">
        <title>Genomic Encyclopedia of Type Strains, Phase IV (KMG-IV): sequencing the most valuable type-strain genomes for metagenomic binning, comparative biology and taxonomic classification.</title>
        <authorList>
            <person name="Goeker M."/>
        </authorList>
    </citation>
    <scope>NUCLEOTIDE SEQUENCE [LARGE SCALE GENOMIC DNA]</scope>
    <source>
        <strain evidence="9 10">DSM 7465</strain>
    </source>
</reference>
<name>A0A840HXZ9_9SPHN</name>
<feature type="transmembrane region" description="Helical" evidence="6">
    <location>
        <begin position="385"/>
        <end position="404"/>
    </location>
</feature>
<keyword evidence="5 6" id="KW-0472">Membrane</keyword>
<organism evidence="9 10">
    <name type="scientific">Rhizorhapis suberifaciens</name>
    <name type="common">corky root of lettuce</name>
    <dbReference type="NCBI Taxonomy" id="13656"/>
    <lineage>
        <taxon>Bacteria</taxon>
        <taxon>Pseudomonadati</taxon>
        <taxon>Pseudomonadota</taxon>
        <taxon>Alphaproteobacteria</taxon>
        <taxon>Sphingomonadales</taxon>
        <taxon>Sphingomonadaceae</taxon>
        <taxon>Rhizorhapis</taxon>
    </lineage>
</organism>
<evidence type="ECO:0000259" key="7">
    <source>
        <dbReference type="Pfam" id="PF03772"/>
    </source>
</evidence>
<comment type="caution">
    <text evidence="9">The sequence shown here is derived from an EMBL/GenBank/DDBJ whole genome shotgun (WGS) entry which is preliminary data.</text>
</comment>
<dbReference type="GO" id="GO:0005886">
    <property type="term" value="C:plasma membrane"/>
    <property type="evidence" value="ECO:0007669"/>
    <property type="project" value="UniProtKB-SubCell"/>
</dbReference>
<feature type="domain" description="ComEC/Rec2-related protein" evidence="7">
    <location>
        <begin position="255"/>
        <end position="537"/>
    </location>
</feature>
<feature type="transmembrane region" description="Helical" evidence="6">
    <location>
        <begin position="67"/>
        <end position="86"/>
    </location>
</feature>
<evidence type="ECO:0000256" key="2">
    <source>
        <dbReference type="ARBA" id="ARBA00022475"/>
    </source>
</evidence>
<dbReference type="InterPro" id="IPR052159">
    <property type="entry name" value="Competence_DNA_uptake"/>
</dbReference>
<dbReference type="PANTHER" id="PTHR30619:SF1">
    <property type="entry name" value="RECOMBINATION PROTEIN 2"/>
    <property type="match status" value="1"/>
</dbReference>
<comment type="subcellular location">
    <subcellularLocation>
        <location evidence="1">Cell membrane</location>
        <topology evidence="1">Multi-pass membrane protein</topology>
    </subcellularLocation>
</comment>
<feature type="transmembrane region" description="Helical" evidence="6">
    <location>
        <begin position="338"/>
        <end position="355"/>
    </location>
</feature>
<evidence type="ECO:0000256" key="6">
    <source>
        <dbReference type="SAM" id="Phobius"/>
    </source>
</evidence>
<dbReference type="InterPro" id="IPR004477">
    <property type="entry name" value="ComEC_N"/>
</dbReference>
<feature type="transmembrane region" description="Helical" evidence="6">
    <location>
        <begin position="487"/>
        <end position="506"/>
    </location>
</feature>
<keyword evidence="3 6" id="KW-0812">Transmembrane</keyword>
<feature type="transmembrane region" description="Helical" evidence="6">
    <location>
        <begin position="458"/>
        <end position="480"/>
    </location>
</feature>
<evidence type="ECO:0000259" key="8">
    <source>
        <dbReference type="Pfam" id="PF13567"/>
    </source>
</evidence>
<feature type="transmembrane region" description="Helical" evidence="6">
    <location>
        <begin position="43"/>
        <end position="61"/>
    </location>
</feature>
<proteinExistence type="predicted"/>
<accession>A0A840HXZ9</accession>
<keyword evidence="2" id="KW-1003">Cell membrane</keyword>
<dbReference type="NCBIfam" id="TIGR00360">
    <property type="entry name" value="ComEC_N-term"/>
    <property type="match status" value="1"/>
</dbReference>
<dbReference type="RefSeq" id="WP_246414951.1">
    <property type="nucleotide sequence ID" value="NZ_JACHOV010000010.1"/>
</dbReference>
<keyword evidence="10" id="KW-1185">Reference proteome</keyword>
<feature type="transmembrane region" description="Helical" evidence="6">
    <location>
        <begin position="362"/>
        <end position="379"/>
    </location>
</feature>
<feature type="transmembrane region" description="Helical" evidence="6">
    <location>
        <begin position="310"/>
        <end position="332"/>
    </location>
</feature>
<dbReference type="PANTHER" id="PTHR30619">
    <property type="entry name" value="DNA INTERNALIZATION/COMPETENCE PROTEIN COMEC/REC2"/>
    <property type="match status" value="1"/>
</dbReference>
<feature type="transmembrane region" description="Helical" evidence="6">
    <location>
        <begin position="93"/>
        <end position="110"/>
    </location>
</feature>